<dbReference type="EMBL" id="JACHDZ010000001">
    <property type="protein sequence ID" value="MBB5342151.1"/>
    <property type="molecule type" value="Genomic_DNA"/>
</dbReference>
<reference evidence="1 2" key="1">
    <citation type="submission" date="2020-08" db="EMBL/GenBank/DDBJ databases">
        <title>Genomic Encyclopedia of Type Strains, Phase IV (KMG-V): Genome sequencing to study the core and pangenomes of soil and plant-associated prokaryotes.</title>
        <authorList>
            <person name="Whitman W."/>
        </authorList>
    </citation>
    <scope>NUCLEOTIDE SEQUENCE [LARGE SCALE GENOMIC DNA]</scope>
    <source>
        <strain evidence="1 2">M8US30</strain>
    </source>
</reference>
<gene>
    <name evidence="1" type="ORF">HDF10_000101</name>
</gene>
<organism evidence="1 2">
    <name type="scientific">Tunturiibacter lichenicola</name>
    <dbReference type="NCBI Taxonomy" id="2051959"/>
    <lineage>
        <taxon>Bacteria</taxon>
        <taxon>Pseudomonadati</taxon>
        <taxon>Acidobacteriota</taxon>
        <taxon>Terriglobia</taxon>
        <taxon>Terriglobales</taxon>
        <taxon>Acidobacteriaceae</taxon>
        <taxon>Tunturiibacter</taxon>
    </lineage>
</organism>
<dbReference type="SUPFAM" id="SSF158997">
    <property type="entry name" value="Trm112p-like"/>
    <property type="match status" value="1"/>
</dbReference>
<proteinExistence type="predicted"/>
<evidence type="ECO:0008006" key="3">
    <source>
        <dbReference type="Google" id="ProtNLM"/>
    </source>
</evidence>
<name>A0A7W8N353_9BACT</name>
<protein>
    <recommendedName>
        <fullName evidence="3">Trm112 family protein</fullName>
    </recommendedName>
</protein>
<evidence type="ECO:0000313" key="1">
    <source>
        <dbReference type="EMBL" id="MBB5342151.1"/>
    </source>
</evidence>
<evidence type="ECO:0000313" key="2">
    <source>
        <dbReference type="Proteomes" id="UP000569092"/>
    </source>
</evidence>
<dbReference type="InterPro" id="IPR005651">
    <property type="entry name" value="Trm112-like"/>
</dbReference>
<sequence length="59" mass="6423">MSAQSLPAADLKHEDLQYVVCPVCHQKLGRMGDVISCKGCGRRYPVIEGVPVLLAERAL</sequence>
<dbReference type="Gene3D" id="2.20.25.10">
    <property type="match status" value="1"/>
</dbReference>
<dbReference type="AlphaFoldDB" id="A0A7W8N353"/>
<dbReference type="Proteomes" id="UP000569092">
    <property type="component" value="Unassembled WGS sequence"/>
</dbReference>
<accession>A0A7W8N353</accession>
<comment type="caution">
    <text evidence="1">The sequence shown here is derived from an EMBL/GenBank/DDBJ whole genome shotgun (WGS) entry which is preliminary data.</text>
</comment>
<dbReference type="Pfam" id="PF03966">
    <property type="entry name" value="Trm112p"/>
    <property type="match status" value="1"/>
</dbReference>